<evidence type="ECO:0000256" key="3">
    <source>
        <dbReference type="ARBA" id="ARBA00004573"/>
    </source>
</evidence>
<sequence>MMRRSCGGMLLLVHALGLVRAQFPRACVTPEGLGSAQCCPSPSALESDPCGARSGRGRCVDVRADARAHGPQYPYDGRDDRERWPRRFFTRTCRCSGNFGGFDCGGCAHGFTGDACERRVPVVRRNVMQLRAEEKRAFVNALDQAKRAPHPDIVIAPRWYSEILGPDNSTTQFQNISIYNLFVWTHYYSVSKTFLGAGQDSFGGVDFSHEGPGFLTWHRYHLLQLERDMQDMLGDPSFALPYWNFAIGGSECDICTDDLMGARSSFDSSSISSISPNSVFSRWRVICESVEEYDTLGTICNSSESSPIRRNPAGNVARPMVQRLPEPQDVAACLELTAFDSLPFYSTSSDSFRNSIEGYSAPQGNYDPAVRSLHNLAHLFLNGTGGQTHLSPNDPIFVLLHTFTDAVFDEWLRRHAPDASIYPLENTPIGHNREFNMVPFWPPVTNAEMFVTAAENLGYSYEAEWPARPLTPTQIVTVAVVAALIVVAIIFAASTCAVRSRAYRTEGRQPLLGDQYQRYDDHDKTQSVV</sequence>
<dbReference type="GO" id="GO:0033162">
    <property type="term" value="C:melanosome membrane"/>
    <property type="evidence" value="ECO:0007669"/>
    <property type="project" value="UniProtKB-SubCell"/>
</dbReference>
<accession>A0A673J673</accession>
<keyword evidence="7 22" id="KW-0732">Signal</keyword>
<evidence type="ECO:0000256" key="1">
    <source>
        <dbReference type="ARBA" id="ARBA00001947"/>
    </source>
</evidence>
<reference evidence="25" key="2">
    <citation type="submission" date="2025-09" db="UniProtKB">
        <authorList>
            <consortium name="Ensembl"/>
        </authorList>
    </citation>
    <scope>IDENTIFICATION</scope>
</reference>
<evidence type="ECO:0000256" key="7">
    <source>
        <dbReference type="ARBA" id="ARBA00022729"/>
    </source>
</evidence>
<keyword evidence="6" id="KW-0479">Metal-binding</keyword>
<gene>
    <name evidence="25" type="primary">tyrp1a</name>
</gene>
<comment type="cofactor">
    <cofactor evidence="1">
        <name>Zn(2+)</name>
        <dbReference type="ChEBI" id="CHEBI:29105"/>
    </cofactor>
</comment>
<comment type="pathway">
    <text evidence="17">Pigment biosynthesis; melanin biosynthesis.</text>
</comment>
<comment type="similarity">
    <text evidence="4">Belongs to the tyrosinase family.</text>
</comment>
<organism evidence="25 26">
    <name type="scientific">Sinocyclocheilus rhinocerous</name>
    <dbReference type="NCBI Taxonomy" id="307959"/>
    <lineage>
        <taxon>Eukaryota</taxon>
        <taxon>Metazoa</taxon>
        <taxon>Chordata</taxon>
        <taxon>Craniata</taxon>
        <taxon>Vertebrata</taxon>
        <taxon>Euteleostomi</taxon>
        <taxon>Actinopterygii</taxon>
        <taxon>Neopterygii</taxon>
        <taxon>Teleostei</taxon>
        <taxon>Ostariophysi</taxon>
        <taxon>Cypriniformes</taxon>
        <taxon>Cyprinidae</taxon>
        <taxon>Cyprininae</taxon>
        <taxon>Sinocyclocheilus</taxon>
    </lineage>
</organism>
<dbReference type="InterPro" id="IPR002227">
    <property type="entry name" value="Tyrosinase_Cu-bd"/>
</dbReference>
<keyword evidence="9 21" id="KW-1133">Transmembrane helix</keyword>
<evidence type="ECO:0000313" key="25">
    <source>
        <dbReference type="Ensembl" id="ENSSRHP00000049183.1"/>
    </source>
</evidence>
<dbReference type="OrthoDB" id="6132182at2759"/>
<dbReference type="InterPro" id="IPR008922">
    <property type="entry name" value="Di-copper_centre_dom_sf"/>
</dbReference>
<evidence type="ECO:0000256" key="11">
    <source>
        <dbReference type="ARBA" id="ARBA00023008"/>
    </source>
</evidence>
<dbReference type="PANTHER" id="PTHR11474:SF3">
    <property type="entry name" value="5,6-DIHYDROXYINDOLE-2-CARBOXYLIC ACID OXIDASE"/>
    <property type="match status" value="1"/>
</dbReference>
<evidence type="ECO:0000256" key="6">
    <source>
        <dbReference type="ARBA" id="ARBA00022723"/>
    </source>
</evidence>
<dbReference type="InterPro" id="IPR050316">
    <property type="entry name" value="Tyrosinase/Hemocyanin"/>
</dbReference>
<evidence type="ECO:0000256" key="12">
    <source>
        <dbReference type="ARBA" id="ARBA00023033"/>
    </source>
</evidence>
<evidence type="ECO:0000256" key="16">
    <source>
        <dbReference type="ARBA" id="ARBA00023180"/>
    </source>
</evidence>
<dbReference type="FunFam" id="1.10.1280.10:FF:000001">
    <property type="entry name" value="5,6-dihydroxyindole-2-carboxylic acid oxidase"/>
    <property type="match status" value="1"/>
</dbReference>
<evidence type="ECO:0000256" key="17">
    <source>
        <dbReference type="ARBA" id="ARBA00037907"/>
    </source>
</evidence>
<dbReference type="SUPFAM" id="SSF48056">
    <property type="entry name" value="Di-copper centre-containing domain"/>
    <property type="match status" value="1"/>
</dbReference>
<dbReference type="GeneID" id="107752677"/>
<keyword evidence="5 21" id="KW-0812">Transmembrane</keyword>
<evidence type="ECO:0000259" key="23">
    <source>
        <dbReference type="PROSITE" id="PS00497"/>
    </source>
</evidence>
<dbReference type="GO" id="GO:0004497">
    <property type="term" value="F:monooxygenase activity"/>
    <property type="evidence" value="ECO:0007669"/>
    <property type="project" value="UniProtKB-KW"/>
</dbReference>
<keyword evidence="16" id="KW-0325">Glycoprotein</keyword>
<dbReference type="GO" id="GO:0042438">
    <property type="term" value="P:melanin biosynthetic process"/>
    <property type="evidence" value="ECO:0007669"/>
    <property type="project" value="UniProtKB-KW"/>
</dbReference>
<comment type="catalytic activity">
    <reaction evidence="20">
        <text>2 5,6-dihydroxyindole-2-carboxylate + O2 = 2 indole-5,6-quinone-2-carboxylate + 2 H2O</text>
        <dbReference type="Rhea" id="RHEA:68388"/>
        <dbReference type="ChEBI" id="CHEBI:15377"/>
        <dbReference type="ChEBI" id="CHEBI:15379"/>
        <dbReference type="ChEBI" id="CHEBI:16875"/>
        <dbReference type="ChEBI" id="CHEBI:177869"/>
    </reaction>
    <physiologicalReaction direction="left-to-right" evidence="20">
        <dbReference type="Rhea" id="RHEA:68389"/>
    </physiologicalReaction>
</comment>
<dbReference type="Ensembl" id="ENSSRHT00000050570.1">
    <property type="protein sequence ID" value="ENSSRHP00000049183.1"/>
    <property type="gene ID" value="ENSSRHG00000024750.1"/>
</dbReference>
<keyword evidence="15" id="KW-1015">Disulfide bond</keyword>
<dbReference type="AlphaFoldDB" id="A0A673J673"/>
<comment type="subcellular location">
    <subcellularLocation>
        <location evidence="3">Melanosome membrane</location>
        <topology evidence="3">Single-pass type I membrane protein</topology>
    </subcellularLocation>
</comment>
<keyword evidence="10" id="KW-0560">Oxidoreductase</keyword>
<evidence type="ECO:0000256" key="5">
    <source>
        <dbReference type="ARBA" id="ARBA00022692"/>
    </source>
</evidence>
<name>A0A673J673_9TELE</name>
<keyword evidence="13" id="KW-0470">Melanin biosynthesis</keyword>
<evidence type="ECO:0000256" key="15">
    <source>
        <dbReference type="ARBA" id="ARBA00023157"/>
    </source>
</evidence>
<evidence type="ECO:0000259" key="24">
    <source>
        <dbReference type="PROSITE" id="PS00498"/>
    </source>
</evidence>
<evidence type="ECO:0000256" key="18">
    <source>
        <dbReference type="ARBA" id="ARBA00040647"/>
    </source>
</evidence>
<dbReference type="GO" id="GO:0032438">
    <property type="term" value="P:melanosome organization"/>
    <property type="evidence" value="ECO:0007669"/>
    <property type="project" value="TreeGrafter"/>
</dbReference>
<dbReference type="PROSITE" id="PS00498">
    <property type="entry name" value="TYROSINASE_2"/>
    <property type="match status" value="1"/>
</dbReference>
<keyword evidence="26" id="KW-1185">Reference proteome</keyword>
<protein>
    <recommendedName>
        <fullName evidence="18">5,6-dihydroxyindole-2-carboxylic acid oxidase</fullName>
    </recommendedName>
    <alternativeName>
        <fullName evidence="19">Tyrosinase-related protein 1</fullName>
    </alternativeName>
</protein>
<keyword evidence="14 21" id="KW-0472">Membrane</keyword>
<evidence type="ECO:0000256" key="19">
    <source>
        <dbReference type="ARBA" id="ARBA00041445"/>
    </source>
</evidence>
<evidence type="ECO:0000256" key="4">
    <source>
        <dbReference type="ARBA" id="ARBA00009928"/>
    </source>
</evidence>
<dbReference type="Proteomes" id="UP000472270">
    <property type="component" value="Unassembled WGS sequence"/>
</dbReference>
<feature type="domain" description="Tyrosinase copper-binding" evidence="24">
    <location>
        <begin position="394"/>
        <end position="405"/>
    </location>
</feature>
<feature type="domain" description="Tyrosinase copper-binding" evidence="23">
    <location>
        <begin position="209"/>
        <end position="226"/>
    </location>
</feature>
<dbReference type="GO" id="GO:0046872">
    <property type="term" value="F:metal ion binding"/>
    <property type="evidence" value="ECO:0007669"/>
    <property type="project" value="UniProtKB-KW"/>
</dbReference>
<dbReference type="Pfam" id="PF00264">
    <property type="entry name" value="Tyrosinase"/>
    <property type="match status" value="1"/>
</dbReference>
<keyword evidence="11" id="KW-0186">Copper</keyword>
<dbReference type="CTD" id="100333145"/>
<evidence type="ECO:0000256" key="2">
    <source>
        <dbReference type="ARBA" id="ARBA00001973"/>
    </source>
</evidence>
<proteinExistence type="inferred from homology"/>
<dbReference type="RefSeq" id="XP_016424191.1">
    <property type="nucleotide sequence ID" value="XM_016568705.1"/>
</dbReference>
<evidence type="ECO:0000256" key="13">
    <source>
        <dbReference type="ARBA" id="ARBA00023101"/>
    </source>
</evidence>
<reference evidence="25" key="1">
    <citation type="submission" date="2025-08" db="UniProtKB">
        <authorList>
            <consortium name="Ensembl"/>
        </authorList>
    </citation>
    <scope>IDENTIFICATION</scope>
</reference>
<evidence type="ECO:0000256" key="9">
    <source>
        <dbReference type="ARBA" id="ARBA00022989"/>
    </source>
</evidence>
<keyword evidence="12" id="KW-0503">Monooxygenase</keyword>
<evidence type="ECO:0000256" key="10">
    <source>
        <dbReference type="ARBA" id="ARBA00023002"/>
    </source>
</evidence>
<comment type="cofactor">
    <cofactor evidence="2">
        <name>Cu(2+)</name>
        <dbReference type="ChEBI" id="CHEBI:29036"/>
    </cofactor>
</comment>
<evidence type="ECO:0000313" key="26">
    <source>
        <dbReference type="Proteomes" id="UP000472270"/>
    </source>
</evidence>
<evidence type="ECO:0000256" key="21">
    <source>
        <dbReference type="SAM" id="Phobius"/>
    </source>
</evidence>
<dbReference type="PRINTS" id="PR00092">
    <property type="entry name" value="TYROSINASE"/>
</dbReference>
<evidence type="ECO:0000256" key="8">
    <source>
        <dbReference type="ARBA" id="ARBA00022833"/>
    </source>
</evidence>
<dbReference type="KEGG" id="srx:107752677"/>
<dbReference type="GO" id="GO:0030318">
    <property type="term" value="P:melanocyte differentiation"/>
    <property type="evidence" value="ECO:0007669"/>
    <property type="project" value="TreeGrafter"/>
</dbReference>
<evidence type="ECO:0000256" key="22">
    <source>
        <dbReference type="SAM" id="SignalP"/>
    </source>
</evidence>
<evidence type="ECO:0000256" key="14">
    <source>
        <dbReference type="ARBA" id="ARBA00023136"/>
    </source>
</evidence>
<dbReference type="PANTHER" id="PTHR11474">
    <property type="entry name" value="TYROSINASE FAMILY MEMBER"/>
    <property type="match status" value="1"/>
</dbReference>
<feature type="signal peptide" evidence="22">
    <location>
        <begin position="1"/>
        <end position="21"/>
    </location>
</feature>
<dbReference type="PROSITE" id="PS00497">
    <property type="entry name" value="TYROSINASE_1"/>
    <property type="match status" value="1"/>
</dbReference>
<feature type="chain" id="PRO_5025362200" description="5,6-dihydroxyindole-2-carboxylic acid oxidase" evidence="22">
    <location>
        <begin position="22"/>
        <end position="529"/>
    </location>
</feature>
<dbReference type="GO" id="GO:0048023">
    <property type="term" value="P:positive regulation of melanin biosynthetic process"/>
    <property type="evidence" value="ECO:0007669"/>
    <property type="project" value="UniProtKB-ARBA"/>
</dbReference>
<evidence type="ECO:0000256" key="20">
    <source>
        <dbReference type="ARBA" id="ARBA00047408"/>
    </source>
</evidence>
<dbReference type="Gene3D" id="1.10.1280.10">
    <property type="entry name" value="Di-copper center containing domain from catechol oxidase"/>
    <property type="match status" value="1"/>
</dbReference>
<keyword evidence="8" id="KW-0862">Zinc</keyword>
<feature type="transmembrane region" description="Helical" evidence="21">
    <location>
        <begin position="475"/>
        <end position="498"/>
    </location>
</feature>